<dbReference type="Proteomes" id="UP001341840">
    <property type="component" value="Unassembled WGS sequence"/>
</dbReference>
<proteinExistence type="predicted"/>
<organism evidence="1 2">
    <name type="scientific">Stylosanthes scabra</name>
    <dbReference type="NCBI Taxonomy" id="79078"/>
    <lineage>
        <taxon>Eukaryota</taxon>
        <taxon>Viridiplantae</taxon>
        <taxon>Streptophyta</taxon>
        <taxon>Embryophyta</taxon>
        <taxon>Tracheophyta</taxon>
        <taxon>Spermatophyta</taxon>
        <taxon>Magnoliopsida</taxon>
        <taxon>eudicotyledons</taxon>
        <taxon>Gunneridae</taxon>
        <taxon>Pentapetalae</taxon>
        <taxon>rosids</taxon>
        <taxon>fabids</taxon>
        <taxon>Fabales</taxon>
        <taxon>Fabaceae</taxon>
        <taxon>Papilionoideae</taxon>
        <taxon>50 kb inversion clade</taxon>
        <taxon>dalbergioids sensu lato</taxon>
        <taxon>Dalbergieae</taxon>
        <taxon>Pterocarpus clade</taxon>
        <taxon>Stylosanthes</taxon>
    </lineage>
</organism>
<gene>
    <name evidence="1" type="ORF">PIB30_024270</name>
</gene>
<evidence type="ECO:0000313" key="1">
    <source>
        <dbReference type="EMBL" id="MED6169753.1"/>
    </source>
</evidence>
<keyword evidence="2" id="KW-1185">Reference proteome</keyword>
<name>A0ABU6VB69_9FABA</name>
<protein>
    <submittedName>
        <fullName evidence="1">Uncharacterized protein</fullName>
    </submittedName>
</protein>
<evidence type="ECO:0000313" key="2">
    <source>
        <dbReference type="Proteomes" id="UP001341840"/>
    </source>
</evidence>
<comment type="caution">
    <text evidence="1">The sequence shown here is derived from an EMBL/GenBank/DDBJ whole genome shotgun (WGS) entry which is preliminary data.</text>
</comment>
<accession>A0ABU6VB69</accession>
<sequence>MTKKDNLDEMGNDSKKEMIAATASAKKDNIFRPKGSRHQFRRISILAFYKAHLMPLGEKLTTCHQQWVNNKVFFQNSQEVQK</sequence>
<reference evidence="1 2" key="1">
    <citation type="journal article" date="2023" name="Plants (Basel)">
        <title>Bridging the Gap: Combining Genomics and Transcriptomics Approaches to Understand Stylosanthes scabra, an Orphan Legume from the Brazilian Caatinga.</title>
        <authorList>
            <person name="Ferreira-Neto J.R.C."/>
            <person name="da Silva M.D."/>
            <person name="Binneck E."/>
            <person name="de Melo N.F."/>
            <person name="da Silva R.H."/>
            <person name="de Melo A.L.T.M."/>
            <person name="Pandolfi V."/>
            <person name="Bustamante F.O."/>
            <person name="Brasileiro-Vidal A.C."/>
            <person name="Benko-Iseppon A.M."/>
        </authorList>
    </citation>
    <scope>NUCLEOTIDE SEQUENCE [LARGE SCALE GENOMIC DNA]</scope>
    <source>
        <tissue evidence="1">Leaves</tissue>
    </source>
</reference>
<dbReference type="EMBL" id="JASCZI010151121">
    <property type="protein sequence ID" value="MED6169753.1"/>
    <property type="molecule type" value="Genomic_DNA"/>
</dbReference>